<keyword evidence="3" id="KW-0812">Transmembrane</keyword>
<dbReference type="InterPro" id="IPR001107">
    <property type="entry name" value="Band_7"/>
</dbReference>
<dbReference type="GO" id="GO:0016020">
    <property type="term" value="C:membrane"/>
    <property type="evidence" value="ECO:0007669"/>
    <property type="project" value="UniProtKB-SubCell"/>
</dbReference>
<evidence type="ECO:0000313" key="10">
    <source>
        <dbReference type="Proteomes" id="UP000460715"/>
    </source>
</evidence>
<keyword evidence="10" id="KW-1185">Reference proteome</keyword>
<dbReference type="Pfam" id="PF01145">
    <property type="entry name" value="Band_7"/>
    <property type="match status" value="1"/>
</dbReference>
<dbReference type="PANTHER" id="PTHR43327:SF2">
    <property type="entry name" value="MODULATOR OF FTSH PROTEASE HFLK"/>
    <property type="match status" value="1"/>
</dbReference>
<dbReference type="PANTHER" id="PTHR43327">
    <property type="entry name" value="STOMATIN-LIKE PROTEIN 2, MITOCHONDRIAL"/>
    <property type="match status" value="1"/>
</dbReference>
<keyword evidence="5" id="KW-0472">Membrane</keyword>
<feature type="region of interest" description="Disordered" evidence="7">
    <location>
        <begin position="369"/>
        <end position="408"/>
    </location>
</feature>
<evidence type="ECO:0000256" key="7">
    <source>
        <dbReference type="SAM" id="MobiDB-lite"/>
    </source>
</evidence>
<dbReference type="OrthoDB" id="9779595at2"/>
<evidence type="ECO:0000256" key="3">
    <source>
        <dbReference type="ARBA" id="ARBA00022692"/>
    </source>
</evidence>
<dbReference type="InterPro" id="IPR050710">
    <property type="entry name" value="Band7/mec-2_domain"/>
</dbReference>
<comment type="caution">
    <text evidence="9">The sequence shown here is derived from an EMBL/GenBank/DDBJ whole genome shotgun (WGS) entry which is preliminary data.</text>
</comment>
<evidence type="ECO:0000259" key="8">
    <source>
        <dbReference type="SMART" id="SM00244"/>
    </source>
</evidence>
<dbReference type="InterPro" id="IPR010201">
    <property type="entry name" value="HflK"/>
</dbReference>
<comment type="subunit">
    <text evidence="6">HflC and HflK may interact to form a multimeric complex.</text>
</comment>
<organism evidence="9 10">
    <name type="scientific">Teichococcus coralli</name>
    <dbReference type="NCBI Taxonomy" id="2545983"/>
    <lineage>
        <taxon>Bacteria</taxon>
        <taxon>Pseudomonadati</taxon>
        <taxon>Pseudomonadota</taxon>
        <taxon>Alphaproteobacteria</taxon>
        <taxon>Acetobacterales</taxon>
        <taxon>Roseomonadaceae</taxon>
        <taxon>Roseomonas</taxon>
    </lineage>
</organism>
<dbReference type="EMBL" id="SNVJ01000003">
    <property type="protein sequence ID" value="MXP62693.1"/>
    <property type="molecule type" value="Genomic_DNA"/>
</dbReference>
<reference evidence="9 10" key="1">
    <citation type="submission" date="2019-03" db="EMBL/GenBank/DDBJ databases">
        <title>Roseomonas sp. a novel Roseomonas species isolated from Sea whip Gorgonian.</title>
        <authorList>
            <person name="Li F."/>
            <person name="Pan X."/>
            <person name="Huang S."/>
            <person name="Li Z."/>
            <person name="Meng B."/>
        </authorList>
    </citation>
    <scope>NUCLEOTIDE SEQUENCE [LARGE SCALE GENOMIC DNA]</scope>
    <source>
        <strain evidence="9 10">M0104</strain>
    </source>
</reference>
<comment type="subcellular location">
    <subcellularLocation>
        <location evidence="1">Membrane</location>
        <topology evidence="1">Single-pass membrane protein</topology>
    </subcellularLocation>
</comment>
<protein>
    <recommendedName>
        <fullName evidence="6">Protein HflK</fullName>
    </recommendedName>
</protein>
<evidence type="ECO:0000256" key="6">
    <source>
        <dbReference type="RuleBase" id="RU364113"/>
    </source>
</evidence>
<keyword evidence="9" id="KW-0645">Protease</keyword>
<accession>A0A845B4X2</accession>
<gene>
    <name evidence="9" type="primary">hflK</name>
    <name evidence="9" type="ORF">E0493_04910</name>
</gene>
<keyword evidence="4" id="KW-1133">Transmembrane helix</keyword>
<dbReference type="AlphaFoldDB" id="A0A845B4X2"/>
<dbReference type="SUPFAM" id="SSF117892">
    <property type="entry name" value="Band 7/SPFH domain"/>
    <property type="match status" value="1"/>
</dbReference>
<feature type="compositionally biased region" description="Gly residues" evidence="7">
    <location>
        <begin position="23"/>
        <end position="43"/>
    </location>
</feature>
<evidence type="ECO:0000313" key="9">
    <source>
        <dbReference type="EMBL" id="MXP62693.1"/>
    </source>
</evidence>
<feature type="domain" description="Band 7" evidence="8">
    <location>
        <begin position="85"/>
        <end position="267"/>
    </location>
</feature>
<name>A0A845B4X2_9PROT</name>
<dbReference type="SMART" id="SM00244">
    <property type="entry name" value="PHB"/>
    <property type="match status" value="1"/>
</dbReference>
<dbReference type="InterPro" id="IPR036013">
    <property type="entry name" value="Band_7/SPFH_dom_sf"/>
</dbReference>
<evidence type="ECO:0000256" key="1">
    <source>
        <dbReference type="ARBA" id="ARBA00004167"/>
    </source>
</evidence>
<evidence type="ECO:0000256" key="2">
    <source>
        <dbReference type="ARBA" id="ARBA00006971"/>
    </source>
</evidence>
<comment type="similarity">
    <text evidence="2 6">Belongs to the band 7/mec-2 family. HflK subfamily.</text>
</comment>
<feature type="compositionally biased region" description="Low complexity" evidence="7">
    <location>
        <begin position="391"/>
        <end position="408"/>
    </location>
</feature>
<keyword evidence="9" id="KW-0378">Hydrolase</keyword>
<evidence type="ECO:0000256" key="4">
    <source>
        <dbReference type="ARBA" id="ARBA00022989"/>
    </source>
</evidence>
<evidence type="ECO:0000256" key="5">
    <source>
        <dbReference type="ARBA" id="ARBA00023136"/>
    </source>
</evidence>
<feature type="region of interest" description="Disordered" evidence="7">
    <location>
        <begin position="1"/>
        <end position="46"/>
    </location>
</feature>
<dbReference type="Proteomes" id="UP000460715">
    <property type="component" value="Unassembled WGS sequence"/>
</dbReference>
<dbReference type="GO" id="GO:0008233">
    <property type="term" value="F:peptidase activity"/>
    <property type="evidence" value="ECO:0007669"/>
    <property type="project" value="UniProtKB-KW"/>
</dbReference>
<proteinExistence type="inferred from homology"/>
<dbReference type="NCBIfam" id="TIGR01933">
    <property type="entry name" value="hflK"/>
    <property type="match status" value="1"/>
</dbReference>
<dbReference type="CDD" id="cd03404">
    <property type="entry name" value="SPFH_HflK"/>
    <property type="match status" value="1"/>
</dbReference>
<dbReference type="GO" id="GO:0006508">
    <property type="term" value="P:proteolysis"/>
    <property type="evidence" value="ECO:0007669"/>
    <property type="project" value="UniProtKB-KW"/>
</dbReference>
<dbReference type="Gene3D" id="3.30.479.30">
    <property type="entry name" value="Band 7 domain"/>
    <property type="match status" value="1"/>
</dbReference>
<sequence>MPWNNQGGSGPGGSPWGNPRPGGPWGQPPQGGGGGGRGPGGGPDLDEAIRQAQEVLRRFLPGGGGGMGRWLGIGAVVVLGLWAASGIYRVQPDEQGVVMRFGAFDRTTQPGLNYHIPWPVESVTTPRVTRINRIDIGFRAAGDAPLTRPVPSRDVVEESLMLTGDENIIDIDFAVFWRIRDAGEFLFNTRNPEQTVKSGAESVMREVVGQTPIQPALTEARAEIESRVRTGVQFILDQYKSGVEITQVQLLKVDPPTEVIDTFRDVQRANADRERLRNEAETYRNDIIPRARGEGQRLIQEAEGYKESQIARARGEAARFLSVLSAYQGAKDVTIRRLYMETMEEILRRNPKLLVDDRLQGIVPYLPLDGASRPAGTAGPQQPARPPVPPSALNNAPAQPQASQGASR</sequence>
<comment type="function">
    <text evidence="6">HflC and HflK could encode or regulate a protease.</text>
</comment>